<dbReference type="Pfam" id="PF00067">
    <property type="entry name" value="p450"/>
    <property type="match status" value="1"/>
</dbReference>
<evidence type="ECO:0000313" key="7">
    <source>
        <dbReference type="Proteomes" id="UP000321331"/>
    </source>
</evidence>
<dbReference type="InterPro" id="IPR050121">
    <property type="entry name" value="Cytochrome_P450_monoxygenase"/>
</dbReference>
<organism evidence="6 7">
    <name type="scientific">Fusarium oxysporum f. sp. cubense</name>
    <dbReference type="NCBI Taxonomy" id="61366"/>
    <lineage>
        <taxon>Eukaryota</taxon>
        <taxon>Fungi</taxon>
        <taxon>Dikarya</taxon>
        <taxon>Ascomycota</taxon>
        <taxon>Pezizomycotina</taxon>
        <taxon>Sordariomycetes</taxon>
        <taxon>Hypocreomycetidae</taxon>
        <taxon>Hypocreales</taxon>
        <taxon>Nectriaceae</taxon>
        <taxon>Fusarium</taxon>
        <taxon>Fusarium oxysporum species complex</taxon>
    </lineage>
</organism>
<evidence type="ECO:0000256" key="3">
    <source>
        <dbReference type="ARBA" id="ARBA00023004"/>
    </source>
</evidence>
<dbReference type="InterPro" id="IPR001128">
    <property type="entry name" value="Cyt_P450"/>
</dbReference>
<dbReference type="GO" id="GO:0005506">
    <property type="term" value="F:iron ion binding"/>
    <property type="evidence" value="ECO:0007669"/>
    <property type="project" value="InterPro"/>
</dbReference>
<dbReference type="CDD" id="cd11062">
    <property type="entry name" value="CYP58-like"/>
    <property type="match status" value="1"/>
</dbReference>
<dbReference type="GO" id="GO:0016705">
    <property type="term" value="F:oxidoreductase activity, acting on paired donors, with incorporation or reduction of molecular oxygen"/>
    <property type="evidence" value="ECO:0007669"/>
    <property type="project" value="InterPro"/>
</dbReference>
<evidence type="ECO:0008006" key="8">
    <source>
        <dbReference type="Google" id="ProtNLM"/>
    </source>
</evidence>
<dbReference type="Gene3D" id="1.10.630.10">
    <property type="entry name" value="Cytochrome P450"/>
    <property type="match status" value="1"/>
</dbReference>
<comment type="cofactor">
    <cofactor evidence="4">
        <name>heme</name>
        <dbReference type="ChEBI" id="CHEBI:30413"/>
    </cofactor>
</comment>
<sequence length="531" mass="59787">DNIPLQSSALLQTAGLEGRKMDQSVAWALAHTSEFFDLQAHHTLVVGFVVVSAAAYFLYAAVDRFYKLRLHPLSKFPGPKEACLSQKWLLRVSEQGNPEHLFQRLHEKYNSRAIRIGPNELHIDDVKLYKYIYNQSSTYIKHEAFYAGFNTPHTVFAQHIPSLHKERRRRLNPFFSRRAIGQLEGLLKEKIEELGRRIDIQDGPYNIFNAIRCTTVDIISHYSVGKSLGQLEKSDKGFNGDFLEAFDALSKVLWKFMYKPTFRRIVTSIPTRIAKAASNETRLMFTIYDACYAAAINFKRSPPQSPYGTIFSNLSDLDEKEMGAEAVDLLIAGSDTTAYTLAVAVTQIAQSSRIKKRLVEALDTRIINAESLPSLVELEQIEYLNASVREAVRFAIASPGRLPRTVPRNAQPLVVGDQVVPAGSIIGMSAYTMNFSKELWGEDADAFNPDRWLGIGGKSLDANMCSLSKGIRSCLGQNLAYAEIHYILAYLFKKYEVSLVDNEAMIEVFDRFTSYVTSHAVMVDLGRREAQ</sequence>
<dbReference type="PANTHER" id="PTHR24305:SF234">
    <property type="entry name" value="CYTOCHROME P450"/>
    <property type="match status" value="1"/>
</dbReference>
<keyword evidence="5" id="KW-1133">Transmembrane helix</keyword>
<reference evidence="6 7" key="1">
    <citation type="submission" date="2019-07" db="EMBL/GenBank/DDBJ databases">
        <title>The First High-Quality Draft Genome Sequence of the Causal Agent of the Current Panama Disease Epidemic.</title>
        <authorList>
            <person name="Warmington R.J."/>
            <person name="Kay W."/>
            <person name="Jeffries A."/>
            <person name="Bebber D."/>
            <person name="Moore K."/>
            <person name="Studholme D.J."/>
        </authorList>
    </citation>
    <scope>NUCLEOTIDE SEQUENCE [LARGE SCALE GENOMIC DNA]</scope>
    <source>
        <strain evidence="6 7">TR4</strain>
    </source>
</reference>
<accession>A0A5C6TE15</accession>
<protein>
    <recommendedName>
        <fullName evidence="8">Trichodiene oxygenase</fullName>
    </recommendedName>
</protein>
<gene>
    <name evidence="6" type="ORF">FocTR4_00006020</name>
</gene>
<dbReference type="InterPro" id="IPR002401">
    <property type="entry name" value="Cyt_P450_E_grp-I"/>
</dbReference>
<dbReference type="PANTHER" id="PTHR24305">
    <property type="entry name" value="CYTOCHROME P450"/>
    <property type="match status" value="1"/>
</dbReference>
<dbReference type="InterPro" id="IPR036396">
    <property type="entry name" value="Cyt_P450_sf"/>
</dbReference>
<feature type="transmembrane region" description="Helical" evidence="5">
    <location>
        <begin position="44"/>
        <end position="62"/>
    </location>
</feature>
<keyword evidence="3 4" id="KW-0408">Iron</keyword>
<evidence type="ECO:0000313" key="6">
    <source>
        <dbReference type="EMBL" id="TXC09117.1"/>
    </source>
</evidence>
<dbReference type="PRINTS" id="PR00463">
    <property type="entry name" value="EP450I"/>
</dbReference>
<dbReference type="GO" id="GO:0004497">
    <property type="term" value="F:monooxygenase activity"/>
    <property type="evidence" value="ECO:0007669"/>
    <property type="project" value="InterPro"/>
</dbReference>
<evidence type="ECO:0000256" key="1">
    <source>
        <dbReference type="ARBA" id="ARBA00022617"/>
    </source>
</evidence>
<dbReference type="GO" id="GO:0020037">
    <property type="term" value="F:heme binding"/>
    <property type="evidence" value="ECO:0007669"/>
    <property type="project" value="InterPro"/>
</dbReference>
<dbReference type="SUPFAM" id="SSF48264">
    <property type="entry name" value="Cytochrome P450"/>
    <property type="match status" value="1"/>
</dbReference>
<keyword evidence="2 4" id="KW-0479">Metal-binding</keyword>
<comment type="caution">
    <text evidence="6">The sequence shown here is derived from an EMBL/GenBank/DDBJ whole genome shotgun (WGS) entry which is preliminary data.</text>
</comment>
<name>A0A5C6TE15_FUSOC</name>
<keyword evidence="5" id="KW-0472">Membrane</keyword>
<dbReference type="AlphaFoldDB" id="A0A5C6TE15"/>
<evidence type="ECO:0000256" key="5">
    <source>
        <dbReference type="SAM" id="Phobius"/>
    </source>
</evidence>
<evidence type="ECO:0000256" key="4">
    <source>
        <dbReference type="PIRSR" id="PIRSR602401-1"/>
    </source>
</evidence>
<dbReference type="Proteomes" id="UP000321331">
    <property type="component" value="Unassembled WGS sequence"/>
</dbReference>
<keyword evidence="1 4" id="KW-0349">Heme</keyword>
<dbReference type="EMBL" id="VMNF01000004">
    <property type="protein sequence ID" value="TXC09117.1"/>
    <property type="molecule type" value="Genomic_DNA"/>
</dbReference>
<feature type="non-terminal residue" evidence="6">
    <location>
        <position position="1"/>
    </location>
</feature>
<keyword evidence="5" id="KW-0812">Transmembrane</keyword>
<dbReference type="PRINTS" id="PR00385">
    <property type="entry name" value="P450"/>
</dbReference>
<proteinExistence type="predicted"/>
<feature type="binding site" description="axial binding residue" evidence="4">
    <location>
        <position position="474"/>
    </location>
    <ligand>
        <name>heme</name>
        <dbReference type="ChEBI" id="CHEBI:30413"/>
    </ligand>
    <ligandPart>
        <name>Fe</name>
        <dbReference type="ChEBI" id="CHEBI:18248"/>
    </ligandPart>
</feature>
<evidence type="ECO:0000256" key="2">
    <source>
        <dbReference type="ARBA" id="ARBA00022723"/>
    </source>
</evidence>